<dbReference type="OrthoDB" id="9801721at2"/>
<protein>
    <submittedName>
        <fullName evidence="5">AraC family transcriptional regulator</fullName>
    </submittedName>
</protein>
<dbReference type="Gene3D" id="1.10.10.60">
    <property type="entry name" value="Homeodomain-like"/>
    <property type="match status" value="2"/>
</dbReference>
<dbReference type="SMART" id="SM00871">
    <property type="entry name" value="AraC_E_bind"/>
    <property type="match status" value="1"/>
</dbReference>
<dbReference type="InterPro" id="IPR009057">
    <property type="entry name" value="Homeodomain-like_sf"/>
</dbReference>
<dbReference type="Gene3D" id="3.20.80.10">
    <property type="entry name" value="Regulatory factor, effector binding domain"/>
    <property type="match status" value="1"/>
</dbReference>
<dbReference type="EMBL" id="RQGF01000028">
    <property type="protein sequence ID" value="TGL60505.1"/>
    <property type="molecule type" value="Genomic_DNA"/>
</dbReference>
<dbReference type="InterPro" id="IPR018060">
    <property type="entry name" value="HTH_AraC"/>
</dbReference>
<dbReference type="Pfam" id="PF12833">
    <property type="entry name" value="HTH_18"/>
    <property type="match status" value="1"/>
</dbReference>
<keyword evidence="1" id="KW-0805">Transcription regulation</keyword>
<dbReference type="InterPro" id="IPR011256">
    <property type="entry name" value="Reg_factor_effector_dom_sf"/>
</dbReference>
<dbReference type="SUPFAM" id="SSF55136">
    <property type="entry name" value="Probable bacterial effector-binding domain"/>
    <property type="match status" value="1"/>
</dbReference>
<dbReference type="PROSITE" id="PS01124">
    <property type="entry name" value="HTH_ARAC_FAMILY_2"/>
    <property type="match status" value="1"/>
</dbReference>
<dbReference type="InterPro" id="IPR018062">
    <property type="entry name" value="HTH_AraC-typ_CS"/>
</dbReference>
<dbReference type="InterPro" id="IPR020449">
    <property type="entry name" value="Tscrpt_reg_AraC-type_HTH"/>
</dbReference>
<dbReference type="PANTHER" id="PTHR47504:SF5">
    <property type="entry name" value="RIGHT ORIGIN-BINDING PROTEIN"/>
    <property type="match status" value="1"/>
</dbReference>
<dbReference type="AlphaFoldDB" id="A0A4R9K773"/>
<keyword evidence="2" id="KW-0238">DNA-binding</keyword>
<evidence type="ECO:0000256" key="3">
    <source>
        <dbReference type="ARBA" id="ARBA00023163"/>
    </source>
</evidence>
<keyword evidence="6" id="KW-1185">Reference proteome</keyword>
<dbReference type="GO" id="GO:0043565">
    <property type="term" value="F:sequence-specific DNA binding"/>
    <property type="evidence" value="ECO:0007669"/>
    <property type="project" value="InterPro"/>
</dbReference>
<dbReference type="PRINTS" id="PR00032">
    <property type="entry name" value="HTHARAC"/>
</dbReference>
<gene>
    <name evidence="5" type="ORF">EHQ64_11750</name>
</gene>
<dbReference type="Pfam" id="PF06445">
    <property type="entry name" value="GyrI-like"/>
    <property type="match status" value="1"/>
</dbReference>
<sequence length="276" mass="30710">MDFVQKALWFIEGHSKEDISLEDVAKVADVSPFHLTRTFALTMGVSLMKYLRGRRLSEAAKKLAENKDNILDLALDIGYGSHEAFTRAFKEYFSLTPEQLRAQGHLGNLKLVEAITMNAEPIPQIDPPRFETIGPRVFAGLVEHYDCQMPGGIPNQWQRFGVYLGNLPKQIGDAAYGVCYNFDAEGNFDYMSGVEVSDPSGLPKDFQVIKIPTQKYAVFSHKGHIAGIRATFAAAGKWFPDSGVKPFEGANLERYGKEFNPMTGQGGLEIWIPVED</sequence>
<evidence type="ECO:0000313" key="5">
    <source>
        <dbReference type="EMBL" id="TGL60505.1"/>
    </source>
</evidence>
<dbReference type="Proteomes" id="UP000297762">
    <property type="component" value="Unassembled WGS sequence"/>
</dbReference>
<comment type="caution">
    <text evidence="5">The sequence shown here is derived from an EMBL/GenBank/DDBJ whole genome shotgun (WGS) entry which is preliminary data.</text>
</comment>
<dbReference type="InterPro" id="IPR029442">
    <property type="entry name" value="GyrI-like"/>
</dbReference>
<dbReference type="PANTHER" id="PTHR47504">
    <property type="entry name" value="RIGHT ORIGIN-BINDING PROTEIN"/>
    <property type="match status" value="1"/>
</dbReference>
<evidence type="ECO:0000259" key="4">
    <source>
        <dbReference type="PROSITE" id="PS01124"/>
    </source>
</evidence>
<dbReference type="InterPro" id="IPR010499">
    <property type="entry name" value="AraC_E-bd"/>
</dbReference>
<dbReference type="RefSeq" id="WP_135649678.1">
    <property type="nucleotide sequence ID" value="NZ_RQGF01000028.1"/>
</dbReference>
<evidence type="ECO:0000313" key="6">
    <source>
        <dbReference type="Proteomes" id="UP000297762"/>
    </source>
</evidence>
<organism evidence="5 6">
    <name type="scientific">Leptospira sarikeiensis</name>
    <dbReference type="NCBI Taxonomy" id="2484943"/>
    <lineage>
        <taxon>Bacteria</taxon>
        <taxon>Pseudomonadati</taxon>
        <taxon>Spirochaetota</taxon>
        <taxon>Spirochaetia</taxon>
        <taxon>Leptospirales</taxon>
        <taxon>Leptospiraceae</taxon>
        <taxon>Leptospira</taxon>
    </lineage>
</organism>
<name>A0A4R9K773_9LEPT</name>
<proteinExistence type="predicted"/>
<evidence type="ECO:0000256" key="2">
    <source>
        <dbReference type="ARBA" id="ARBA00023125"/>
    </source>
</evidence>
<dbReference type="SMART" id="SM00342">
    <property type="entry name" value="HTH_ARAC"/>
    <property type="match status" value="1"/>
</dbReference>
<feature type="domain" description="HTH araC/xylS-type" evidence="4">
    <location>
        <begin position="5"/>
        <end position="103"/>
    </location>
</feature>
<dbReference type="PROSITE" id="PS00041">
    <property type="entry name" value="HTH_ARAC_FAMILY_1"/>
    <property type="match status" value="1"/>
</dbReference>
<evidence type="ECO:0000256" key="1">
    <source>
        <dbReference type="ARBA" id="ARBA00023015"/>
    </source>
</evidence>
<dbReference type="SUPFAM" id="SSF46689">
    <property type="entry name" value="Homeodomain-like"/>
    <property type="match status" value="2"/>
</dbReference>
<keyword evidence="3" id="KW-0804">Transcription</keyword>
<reference evidence="5" key="1">
    <citation type="journal article" date="2019" name="PLoS Negl. Trop. Dis.">
        <title>Revisiting the worldwide diversity of Leptospira species in the environment.</title>
        <authorList>
            <person name="Vincent A.T."/>
            <person name="Schiettekatte O."/>
            <person name="Bourhy P."/>
            <person name="Veyrier F.J."/>
            <person name="Picardeau M."/>
        </authorList>
    </citation>
    <scope>NUCLEOTIDE SEQUENCE [LARGE SCALE GENOMIC DNA]</scope>
    <source>
        <strain evidence="5">201702455</strain>
    </source>
</reference>
<dbReference type="InterPro" id="IPR050959">
    <property type="entry name" value="MarA-like"/>
</dbReference>
<dbReference type="GO" id="GO:0003700">
    <property type="term" value="F:DNA-binding transcription factor activity"/>
    <property type="evidence" value="ECO:0007669"/>
    <property type="project" value="InterPro"/>
</dbReference>
<accession>A0A4R9K773</accession>